<dbReference type="InterPro" id="IPR036388">
    <property type="entry name" value="WH-like_DNA-bd_sf"/>
</dbReference>
<dbReference type="PANTHER" id="PTHR43133">
    <property type="entry name" value="RNA POLYMERASE ECF-TYPE SIGMA FACTO"/>
    <property type="match status" value="1"/>
</dbReference>
<feature type="domain" description="RNA polymerase sigma factor 70 region 4 type 2" evidence="7">
    <location>
        <begin position="125"/>
        <end position="175"/>
    </location>
</feature>
<dbReference type="SUPFAM" id="SSF88659">
    <property type="entry name" value="Sigma3 and sigma4 domains of RNA polymerase sigma factors"/>
    <property type="match status" value="1"/>
</dbReference>
<proteinExistence type="inferred from homology"/>
<dbReference type="GO" id="GO:0003677">
    <property type="term" value="F:DNA binding"/>
    <property type="evidence" value="ECO:0007669"/>
    <property type="project" value="UniProtKB-KW"/>
</dbReference>
<dbReference type="InterPro" id="IPR013324">
    <property type="entry name" value="RNA_pol_sigma_r3/r4-like"/>
</dbReference>
<dbReference type="InterPro" id="IPR039425">
    <property type="entry name" value="RNA_pol_sigma-70-like"/>
</dbReference>
<dbReference type="InterPro" id="IPR007627">
    <property type="entry name" value="RNA_pol_sigma70_r2"/>
</dbReference>
<dbReference type="Gene3D" id="1.10.1740.10">
    <property type="match status" value="1"/>
</dbReference>
<dbReference type="RefSeq" id="WP_106611151.1">
    <property type="nucleotide sequence ID" value="NZ_JAUSTO010000004.1"/>
</dbReference>
<evidence type="ECO:0000256" key="1">
    <source>
        <dbReference type="ARBA" id="ARBA00010641"/>
    </source>
</evidence>
<dbReference type="Proteomes" id="UP001241537">
    <property type="component" value="Unassembled WGS sequence"/>
</dbReference>
<dbReference type="Pfam" id="PF04542">
    <property type="entry name" value="Sigma70_r2"/>
    <property type="match status" value="1"/>
</dbReference>
<evidence type="ECO:0000259" key="6">
    <source>
        <dbReference type="Pfam" id="PF04542"/>
    </source>
</evidence>
<evidence type="ECO:0000313" key="8">
    <source>
        <dbReference type="EMBL" id="MDQ0152231.1"/>
    </source>
</evidence>
<evidence type="ECO:0000313" key="9">
    <source>
        <dbReference type="Proteomes" id="UP001241537"/>
    </source>
</evidence>
<dbReference type="NCBIfam" id="TIGR02937">
    <property type="entry name" value="sigma70-ECF"/>
    <property type="match status" value="1"/>
</dbReference>
<evidence type="ECO:0000256" key="5">
    <source>
        <dbReference type="ARBA" id="ARBA00023163"/>
    </source>
</evidence>
<name>A0AAE4ALJ4_9FIRM</name>
<keyword evidence="9" id="KW-1185">Reference proteome</keyword>
<keyword evidence="4" id="KW-0238">DNA-binding</keyword>
<dbReference type="SUPFAM" id="SSF88946">
    <property type="entry name" value="Sigma2 domain of RNA polymerase sigma factors"/>
    <property type="match status" value="1"/>
</dbReference>
<comment type="similarity">
    <text evidence="1">Belongs to the sigma-70 factor family. ECF subfamily.</text>
</comment>
<reference evidence="8" key="1">
    <citation type="submission" date="2023-07" db="EMBL/GenBank/DDBJ databases">
        <title>Genomic Encyclopedia of Type Strains, Phase IV (KMG-IV): sequencing the most valuable type-strain genomes for metagenomic binning, comparative biology and taxonomic classification.</title>
        <authorList>
            <person name="Goeker M."/>
        </authorList>
    </citation>
    <scope>NUCLEOTIDE SEQUENCE</scope>
    <source>
        <strain evidence="8">DSM 19659</strain>
    </source>
</reference>
<sequence length="187" mass="21951">MQDSEIIRLYWARREEAIQESQLKYGAYCRTIAERILRNREDTEECVSDTWLHAWGAMPPQRPTILRAFFGRITRNLALNVFEHIHAEKRGGARAQMTLALSELSELIADGSPADAEERMVFHDTLQRFLSELRKEERVMFLQRYWYFCPVKEIAAELGCGQSRVKMSLLRMRGRLREMLEEEGIVL</sequence>
<dbReference type="InterPro" id="IPR014284">
    <property type="entry name" value="RNA_pol_sigma-70_dom"/>
</dbReference>
<evidence type="ECO:0000256" key="3">
    <source>
        <dbReference type="ARBA" id="ARBA00023082"/>
    </source>
</evidence>
<accession>A0AAE4ALJ4</accession>
<keyword evidence="3" id="KW-0731">Sigma factor</keyword>
<evidence type="ECO:0000259" key="7">
    <source>
        <dbReference type="Pfam" id="PF08281"/>
    </source>
</evidence>
<comment type="caution">
    <text evidence="8">The sequence shown here is derived from an EMBL/GenBank/DDBJ whole genome shotgun (WGS) entry which is preliminary data.</text>
</comment>
<keyword evidence="2" id="KW-0805">Transcription regulation</keyword>
<dbReference type="PANTHER" id="PTHR43133:SF8">
    <property type="entry name" value="RNA POLYMERASE SIGMA FACTOR HI_1459-RELATED"/>
    <property type="match status" value="1"/>
</dbReference>
<dbReference type="InterPro" id="IPR013325">
    <property type="entry name" value="RNA_pol_sigma_r2"/>
</dbReference>
<dbReference type="InterPro" id="IPR013249">
    <property type="entry name" value="RNA_pol_sigma70_r4_t2"/>
</dbReference>
<dbReference type="Pfam" id="PF08281">
    <property type="entry name" value="Sigma70_r4_2"/>
    <property type="match status" value="1"/>
</dbReference>
<dbReference type="Gene3D" id="1.10.10.10">
    <property type="entry name" value="Winged helix-like DNA-binding domain superfamily/Winged helix DNA-binding domain"/>
    <property type="match status" value="1"/>
</dbReference>
<dbReference type="GO" id="GO:0016987">
    <property type="term" value="F:sigma factor activity"/>
    <property type="evidence" value="ECO:0007669"/>
    <property type="project" value="UniProtKB-KW"/>
</dbReference>
<dbReference type="AlphaFoldDB" id="A0AAE4ALJ4"/>
<dbReference type="EMBL" id="JAUSTO010000004">
    <property type="protein sequence ID" value="MDQ0152231.1"/>
    <property type="molecule type" value="Genomic_DNA"/>
</dbReference>
<dbReference type="GO" id="GO:0006352">
    <property type="term" value="P:DNA-templated transcription initiation"/>
    <property type="evidence" value="ECO:0007669"/>
    <property type="project" value="InterPro"/>
</dbReference>
<organism evidence="8 9">
    <name type="scientific">Moryella indoligenes</name>
    <dbReference type="NCBI Taxonomy" id="371674"/>
    <lineage>
        <taxon>Bacteria</taxon>
        <taxon>Bacillati</taxon>
        <taxon>Bacillota</taxon>
        <taxon>Clostridia</taxon>
        <taxon>Lachnospirales</taxon>
        <taxon>Lachnospiraceae</taxon>
        <taxon>Moryella</taxon>
    </lineage>
</organism>
<evidence type="ECO:0000256" key="2">
    <source>
        <dbReference type="ARBA" id="ARBA00023015"/>
    </source>
</evidence>
<keyword evidence="5" id="KW-0804">Transcription</keyword>
<gene>
    <name evidence="8" type="ORF">J2S20_000916</name>
</gene>
<feature type="domain" description="RNA polymerase sigma-70 region 2" evidence="6">
    <location>
        <begin position="30"/>
        <end position="80"/>
    </location>
</feature>
<protein>
    <submittedName>
        <fullName evidence="8">RNA polymerase sigma-70 factor (ECF subfamily)</fullName>
    </submittedName>
</protein>
<evidence type="ECO:0000256" key="4">
    <source>
        <dbReference type="ARBA" id="ARBA00023125"/>
    </source>
</evidence>